<dbReference type="EMBL" id="JYDQ01000439">
    <property type="protein sequence ID" value="KRY07561.1"/>
    <property type="molecule type" value="Genomic_DNA"/>
</dbReference>
<evidence type="ECO:0000313" key="4">
    <source>
        <dbReference type="EMBL" id="KRY13783.1"/>
    </source>
</evidence>
<accession>A0A0V0Z4U1</accession>
<evidence type="ECO:0000313" key="3">
    <source>
        <dbReference type="EMBL" id="KRY11496.1"/>
    </source>
</evidence>
<dbReference type="AlphaFoldDB" id="A0A0V0Z4U1"/>
<organism evidence="2 5">
    <name type="scientific">Trichinella patagoniensis</name>
    <dbReference type="NCBI Taxonomy" id="990121"/>
    <lineage>
        <taxon>Eukaryota</taxon>
        <taxon>Metazoa</taxon>
        <taxon>Ecdysozoa</taxon>
        <taxon>Nematoda</taxon>
        <taxon>Enoplea</taxon>
        <taxon>Dorylaimia</taxon>
        <taxon>Trichinellida</taxon>
        <taxon>Trichinellidae</taxon>
        <taxon>Trichinella</taxon>
    </lineage>
</organism>
<dbReference type="EMBL" id="JYDQ01000805">
    <property type="protein sequence ID" value="KRY06401.1"/>
    <property type="molecule type" value="Genomic_DNA"/>
</dbReference>
<reference evidence="2 5" key="1">
    <citation type="submission" date="2015-01" db="EMBL/GenBank/DDBJ databases">
        <title>Evolution of Trichinella species and genotypes.</title>
        <authorList>
            <person name="Korhonen P.K."/>
            <person name="Edoardo P."/>
            <person name="Giuseppe L.R."/>
            <person name="Gasser R.B."/>
        </authorList>
    </citation>
    <scope>NUCLEOTIDE SEQUENCE [LARGE SCALE GENOMIC DNA]</scope>
    <source>
        <strain evidence="2">ISS2496</strain>
    </source>
</reference>
<evidence type="ECO:0000313" key="2">
    <source>
        <dbReference type="EMBL" id="KRY07561.1"/>
    </source>
</evidence>
<proteinExistence type="predicted"/>
<dbReference type="EMBL" id="JYDQ01000192">
    <property type="protein sequence ID" value="KRY11496.1"/>
    <property type="molecule type" value="Genomic_DNA"/>
</dbReference>
<name>A0A0V0Z4U1_9BILA</name>
<protein>
    <submittedName>
        <fullName evidence="2">Uncharacterized protein</fullName>
    </submittedName>
</protein>
<keyword evidence="5" id="KW-1185">Reference proteome</keyword>
<evidence type="ECO:0000313" key="5">
    <source>
        <dbReference type="Proteomes" id="UP000054783"/>
    </source>
</evidence>
<dbReference type="EMBL" id="JYDQ01000131">
    <property type="protein sequence ID" value="KRY13783.1"/>
    <property type="molecule type" value="Genomic_DNA"/>
</dbReference>
<comment type="caution">
    <text evidence="2">The sequence shown here is derived from an EMBL/GenBank/DDBJ whole genome shotgun (WGS) entry which is preliminary data.</text>
</comment>
<sequence length="136" mass="14979">MIVLRFAEFDLYYHTTDVRSNNTNTVARERSQRSTTNKVTELSLLKTQGSEIEVLRTFVELWILGELDGSMLSTNSIGFCFTSVTSANNVISHIMSLAASLAATYSASVVDNATLLCFCLCHNTVPPAHMQTAPVR</sequence>
<gene>
    <name evidence="4" type="ORF">T12_216</name>
    <name evidence="3" type="ORF">T12_2169</name>
    <name evidence="2" type="ORF">T12_2284</name>
    <name evidence="1" type="ORF">T12_6457</name>
</gene>
<dbReference type="Proteomes" id="UP000054783">
    <property type="component" value="Unassembled WGS sequence"/>
</dbReference>
<evidence type="ECO:0000313" key="1">
    <source>
        <dbReference type="EMBL" id="KRY06401.1"/>
    </source>
</evidence>